<dbReference type="STRING" id="4795.A0A225X440"/>
<feature type="region of interest" description="Disordered" evidence="3">
    <location>
        <begin position="581"/>
        <end position="615"/>
    </location>
</feature>
<feature type="region of interest" description="Disordered" evidence="3">
    <location>
        <begin position="627"/>
        <end position="667"/>
    </location>
</feature>
<feature type="domain" description="ODAD1 central coiled coil region" evidence="4">
    <location>
        <begin position="223"/>
        <end position="314"/>
    </location>
</feature>
<dbReference type="InterPro" id="IPR049258">
    <property type="entry name" value="ODAD1_CC"/>
</dbReference>
<organism evidence="5 6">
    <name type="scientific">Phytophthora megakarya</name>
    <dbReference type="NCBI Taxonomy" id="4795"/>
    <lineage>
        <taxon>Eukaryota</taxon>
        <taxon>Sar</taxon>
        <taxon>Stramenopiles</taxon>
        <taxon>Oomycota</taxon>
        <taxon>Peronosporomycetes</taxon>
        <taxon>Peronosporales</taxon>
        <taxon>Peronosporaceae</taxon>
        <taxon>Phytophthora</taxon>
    </lineage>
</organism>
<evidence type="ECO:0000256" key="3">
    <source>
        <dbReference type="SAM" id="MobiDB-lite"/>
    </source>
</evidence>
<feature type="coiled-coil region" evidence="2">
    <location>
        <begin position="101"/>
        <end position="308"/>
    </location>
</feature>
<dbReference type="AlphaFoldDB" id="A0A225X440"/>
<dbReference type="Proteomes" id="UP000198211">
    <property type="component" value="Unassembled WGS sequence"/>
</dbReference>
<sequence length="667" mass="75628">MDWKLLRGSHEGGDAPRNPNMKRRRRPLFPAFEADLVKFINTREEDGDTSNTETQAEKNGERRRPLTEALILEEAQRLKQIHDVSDEMLVLSVGGNNGADFTQLQREYRNMELNRKVYADESHQVMRRQQAVIEKLRKDNEEMKAELTLAERHINEGAVAQQQEQIARLQDQIDNYNRKNVGETKRLETLTQQIQVMRHKVLHQKKHMGGVNAARENQQMVSKQIRILENRLDKSLVKFNEALAQNKVLREEIDNLRRERVVFDTIYRKLEREHGDKKRQMAQTIELSNQAYEQRDVAQLELRNLQDENSPAYAGNMSAEEENELKRKVQKGTWGVAKEKVHVQVSIERVQNFEEAFLKIKAATRIDDLEQLVTSFIKKEDQNFSLFNYVNEQSNEIEKLEEWIAALRDEERRYTGNGDGTNGAADDDGAGQHKQLLRDLEARLALTEQAAEKCEARCAEAQKTVNAVKRAIQNLFTKIGCNAQAMVEMLGDSVVTEANMMAYLGVIEQKTNEILHQYAAAMAKQQEDARKNKATSDAYDRESQFAANAMSGNPTAVGAAGGTKGAVATLHSILGVGPITPMGQEPLQINPPNLDDYSSEDEDSGDNEDTMHPLTRDELKVRTLKGMRRLNHATTPAGAGGNINIKDPKRIAAHPSFATSPPKYRKQ</sequence>
<evidence type="ECO:0000256" key="2">
    <source>
        <dbReference type="SAM" id="Coils"/>
    </source>
</evidence>
<evidence type="ECO:0000256" key="1">
    <source>
        <dbReference type="ARBA" id="ARBA00023054"/>
    </source>
</evidence>
<reference evidence="6" key="1">
    <citation type="submission" date="2017-03" db="EMBL/GenBank/DDBJ databases">
        <title>Phytopthora megakarya and P. palmivora, two closely related causual agents of cacao black pod achieved similar genome size and gene model numbers by different mechanisms.</title>
        <authorList>
            <person name="Ali S."/>
            <person name="Shao J."/>
            <person name="Larry D.J."/>
            <person name="Kronmiller B."/>
            <person name="Shen D."/>
            <person name="Strem M.D."/>
            <person name="Melnick R.L."/>
            <person name="Guiltinan M.J."/>
            <person name="Tyler B.M."/>
            <person name="Meinhardt L.W."/>
            <person name="Bailey B.A."/>
        </authorList>
    </citation>
    <scope>NUCLEOTIDE SEQUENCE [LARGE SCALE GENOMIC DNA]</scope>
    <source>
        <strain evidence="6">zdho120</strain>
    </source>
</reference>
<feature type="region of interest" description="Disordered" evidence="3">
    <location>
        <begin position="1"/>
        <end position="24"/>
    </location>
</feature>
<keyword evidence="6" id="KW-1185">Reference proteome</keyword>
<feature type="region of interest" description="Disordered" evidence="3">
    <location>
        <begin position="41"/>
        <end position="63"/>
    </location>
</feature>
<dbReference type="Pfam" id="PF21773">
    <property type="entry name" value="ODAD1_CC"/>
    <property type="match status" value="2"/>
</dbReference>
<dbReference type="EMBL" id="NBNE01000032">
    <property type="protein sequence ID" value="OWZ24018.1"/>
    <property type="molecule type" value="Genomic_DNA"/>
</dbReference>
<gene>
    <name evidence="5" type="ORF">PHMEG_000999</name>
</gene>
<feature type="domain" description="ODAD1 central coiled coil region" evidence="4">
    <location>
        <begin position="323"/>
        <end position="492"/>
    </location>
</feature>
<dbReference type="OrthoDB" id="6766775at2759"/>
<dbReference type="PANTHER" id="PTHR21694">
    <property type="entry name" value="COILED-COIL DOMAIN-CONTAINING PROTEIN 63"/>
    <property type="match status" value="1"/>
</dbReference>
<feature type="compositionally biased region" description="Basic and acidic residues" evidence="3">
    <location>
        <begin position="1"/>
        <end position="14"/>
    </location>
</feature>
<name>A0A225X440_9STRA</name>
<feature type="coiled-coil region" evidence="2">
    <location>
        <begin position="390"/>
        <end position="471"/>
    </location>
</feature>
<comment type="caution">
    <text evidence="5">The sequence shown here is derived from an EMBL/GenBank/DDBJ whole genome shotgun (WGS) entry which is preliminary data.</text>
</comment>
<evidence type="ECO:0000313" key="5">
    <source>
        <dbReference type="EMBL" id="OWZ24018.1"/>
    </source>
</evidence>
<evidence type="ECO:0000259" key="4">
    <source>
        <dbReference type="Pfam" id="PF21773"/>
    </source>
</evidence>
<protein>
    <submittedName>
        <fullName evidence="5">Outer Dynein Arm Docking Complex</fullName>
    </submittedName>
</protein>
<dbReference type="InterPro" id="IPR051876">
    <property type="entry name" value="ODA-DC/CCD"/>
</dbReference>
<keyword evidence="1 2" id="KW-0175">Coiled coil</keyword>
<evidence type="ECO:0000313" key="6">
    <source>
        <dbReference type="Proteomes" id="UP000198211"/>
    </source>
</evidence>
<dbReference type="PANTHER" id="PTHR21694:SF18">
    <property type="entry name" value="COILED-COIL DOMAIN-CONTAINING PROTEIN 63"/>
    <property type="match status" value="1"/>
</dbReference>
<proteinExistence type="predicted"/>
<accession>A0A225X440</accession>
<feature type="compositionally biased region" description="Acidic residues" evidence="3">
    <location>
        <begin position="597"/>
        <end position="608"/>
    </location>
</feature>